<dbReference type="GO" id="GO:0004132">
    <property type="term" value="F:dCMP deaminase activity"/>
    <property type="evidence" value="ECO:0007669"/>
    <property type="project" value="TreeGrafter"/>
</dbReference>
<name>A0A3S0RFA3_9GAMM</name>
<organism evidence="7 8">
    <name type="scientific">Shewanella atlantica</name>
    <dbReference type="NCBI Taxonomy" id="271099"/>
    <lineage>
        <taxon>Bacteria</taxon>
        <taxon>Pseudomonadati</taxon>
        <taxon>Pseudomonadota</taxon>
        <taxon>Gammaproteobacteria</taxon>
        <taxon>Alteromonadales</taxon>
        <taxon>Shewanellaceae</taxon>
        <taxon>Shewanella</taxon>
    </lineage>
</organism>
<keyword evidence="2" id="KW-0479">Metal-binding</keyword>
<dbReference type="Gene3D" id="3.40.140.10">
    <property type="entry name" value="Cytidine Deaminase, domain 2"/>
    <property type="match status" value="1"/>
</dbReference>
<evidence type="ECO:0000259" key="6">
    <source>
        <dbReference type="PROSITE" id="PS51747"/>
    </source>
</evidence>
<dbReference type="Proteomes" id="UP000282060">
    <property type="component" value="Unassembled WGS sequence"/>
</dbReference>
<feature type="domain" description="CMP/dCMP-type deaminase" evidence="6">
    <location>
        <begin position="253"/>
        <end position="450"/>
    </location>
</feature>
<gene>
    <name evidence="7" type="ORF">EKG39_21080</name>
</gene>
<dbReference type="InterPro" id="IPR016192">
    <property type="entry name" value="APOBEC/CMP_deaminase_Zn-bd"/>
</dbReference>
<dbReference type="InterPro" id="IPR015517">
    <property type="entry name" value="dCMP_deaminase-rel"/>
</dbReference>
<dbReference type="PROSITE" id="PS00903">
    <property type="entry name" value="CYT_DCMP_DEAMINASES_1"/>
    <property type="match status" value="1"/>
</dbReference>
<keyword evidence="3" id="KW-0378">Hydrolase</keyword>
<dbReference type="AlphaFoldDB" id="A0A3S0RFA3"/>
<dbReference type="RefSeq" id="WP_126507985.1">
    <property type="nucleotide sequence ID" value="NZ_RXNV01000018.1"/>
</dbReference>
<evidence type="ECO:0000256" key="2">
    <source>
        <dbReference type="ARBA" id="ARBA00022723"/>
    </source>
</evidence>
<dbReference type="EMBL" id="RXNV01000018">
    <property type="protein sequence ID" value="RTR27007.1"/>
    <property type="molecule type" value="Genomic_DNA"/>
</dbReference>
<dbReference type="InterPro" id="IPR016193">
    <property type="entry name" value="Cytidine_deaminase-like"/>
</dbReference>
<accession>A0A3S0RFA3</accession>
<feature type="region of interest" description="Disordered" evidence="5">
    <location>
        <begin position="1"/>
        <end position="26"/>
    </location>
</feature>
<evidence type="ECO:0000256" key="3">
    <source>
        <dbReference type="ARBA" id="ARBA00022801"/>
    </source>
</evidence>
<proteinExistence type="inferred from homology"/>
<dbReference type="PANTHER" id="PTHR11086">
    <property type="entry name" value="DEOXYCYTIDYLATE DEAMINASE-RELATED"/>
    <property type="match status" value="1"/>
</dbReference>
<feature type="compositionally biased region" description="Basic residues" evidence="5">
    <location>
        <begin position="1"/>
        <end position="10"/>
    </location>
</feature>
<dbReference type="PANTHER" id="PTHR11086:SF18">
    <property type="entry name" value="DEOXYCYTIDYLATE DEAMINASE"/>
    <property type="match status" value="1"/>
</dbReference>
<dbReference type="SUPFAM" id="SSF53927">
    <property type="entry name" value="Cytidine deaminase-like"/>
    <property type="match status" value="1"/>
</dbReference>
<keyword evidence="4" id="KW-0862">Zinc</keyword>
<dbReference type="InterPro" id="IPR027417">
    <property type="entry name" value="P-loop_NTPase"/>
</dbReference>
<comment type="similarity">
    <text evidence="1">Belongs to the cytidine and deoxycytidylate deaminase family.</text>
</comment>
<dbReference type="InterPro" id="IPR002125">
    <property type="entry name" value="CMP_dCMP_dom"/>
</dbReference>
<dbReference type="NCBIfam" id="NF041025">
    <property type="entry name" value="antiphage_deaminase"/>
    <property type="match status" value="1"/>
</dbReference>
<sequence length="540" mass="60645">MTSNVAKKHSSPASSGRRSSSTSDSIKLISGRQSQELVIGLCGPIGAGIKTLRTALEKQLKILGYQVEHIYVSSLMNDIDTDKSPSITGSYDRYVKRQDQGDKLRHRFSHQILAEAIISKIATLKQQIKLNCEIEEDERFSGKVAYIVDQLKNPAEVELLRLVYQNNFYLIGVLRHESERKRNLRDEKISPKDIDDLIHRDRKSALKEGQHTEKTILDADFFIKNNQSHISELNKKVVRILHLIHGKNGLSPSLLEKGMYSAFSSSLQSACLSRQVGASILDIKGNIVATGRNDVPKSGGGLYTFEDDNSDYRCIHKGGKCYNDAHKNKIKEGISHEIAEGIMAILKEVAPKEEKLEQLVSEIFDNGASQHIADNIFKNTSVGSLIEYSRSIHAEMDAITSLARTGDSSTSGKILFTTTYPCHNCARHIVASGITQVYYIEPYEKSLALDLHDDAINDGDHTSSLKVNFTQFEGVSPRRYQKFFFATAERKSDTGEAEEYATKYNNHVDIQFIDSFQDFEDRITQDFIQKTKKVDLVEQS</sequence>
<evidence type="ECO:0000256" key="4">
    <source>
        <dbReference type="ARBA" id="ARBA00022833"/>
    </source>
</evidence>
<evidence type="ECO:0000256" key="1">
    <source>
        <dbReference type="ARBA" id="ARBA00006576"/>
    </source>
</evidence>
<keyword evidence="8" id="KW-1185">Reference proteome</keyword>
<evidence type="ECO:0000256" key="5">
    <source>
        <dbReference type="SAM" id="MobiDB-lite"/>
    </source>
</evidence>
<feature type="compositionally biased region" description="Low complexity" evidence="5">
    <location>
        <begin position="11"/>
        <end position="26"/>
    </location>
</feature>
<evidence type="ECO:0000313" key="8">
    <source>
        <dbReference type="Proteomes" id="UP000282060"/>
    </source>
</evidence>
<dbReference type="GO" id="GO:0008270">
    <property type="term" value="F:zinc ion binding"/>
    <property type="evidence" value="ECO:0007669"/>
    <property type="project" value="InterPro"/>
</dbReference>
<evidence type="ECO:0000313" key="7">
    <source>
        <dbReference type="EMBL" id="RTR27007.1"/>
    </source>
</evidence>
<protein>
    <submittedName>
        <fullName evidence="7">Cytidine deaminase</fullName>
    </submittedName>
</protein>
<dbReference type="Pfam" id="PF00383">
    <property type="entry name" value="dCMP_cyt_deam_1"/>
    <property type="match status" value="1"/>
</dbReference>
<dbReference type="PROSITE" id="PS51747">
    <property type="entry name" value="CYT_DCMP_DEAMINASES_2"/>
    <property type="match status" value="1"/>
</dbReference>
<dbReference type="Gene3D" id="3.40.50.300">
    <property type="entry name" value="P-loop containing nucleotide triphosphate hydrolases"/>
    <property type="match status" value="1"/>
</dbReference>
<reference evidence="7 8" key="1">
    <citation type="submission" date="2018-12" db="EMBL/GenBank/DDBJ databases">
        <authorList>
            <person name="Yu L."/>
        </authorList>
    </citation>
    <scope>NUCLEOTIDE SEQUENCE [LARGE SCALE GENOMIC DNA]</scope>
    <source>
        <strain evidence="7 8">HAW-EB5</strain>
    </source>
</reference>
<dbReference type="GO" id="GO:0005737">
    <property type="term" value="C:cytoplasm"/>
    <property type="evidence" value="ECO:0007669"/>
    <property type="project" value="TreeGrafter"/>
</dbReference>
<comment type="caution">
    <text evidence="7">The sequence shown here is derived from an EMBL/GenBank/DDBJ whole genome shotgun (WGS) entry which is preliminary data.</text>
</comment>
<dbReference type="OrthoDB" id="9788517at2"/>